<reference evidence="2 3" key="1">
    <citation type="submission" date="2024-06" db="EMBL/GenBank/DDBJ databases">
        <title>Complete genome of Phlyctema vagabunda strain 19-DSS-EL-015.</title>
        <authorList>
            <person name="Fiorenzani C."/>
        </authorList>
    </citation>
    <scope>NUCLEOTIDE SEQUENCE [LARGE SCALE GENOMIC DNA]</scope>
    <source>
        <strain evidence="2 3">19-DSS-EL-015</strain>
    </source>
</reference>
<dbReference type="Pfam" id="PF24864">
    <property type="entry name" value="DUF7730"/>
    <property type="match status" value="1"/>
</dbReference>
<feature type="domain" description="DUF7730" evidence="1">
    <location>
        <begin position="64"/>
        <end position="116"/>
    </location>
</feature>
<gene>
    <name evidence="2" type="ORF">PVAG01_06460</name>
</gene>
<evidence type="ECO:0000259" key="1">
    <source>
        <dbReference type="Pfam" id="PF24864"/>
    </source>
</evidence>
<proteinExistence type="predicted"/>
<protein>
    <recommendedName>
        <fullName evidence="1">DUF7730 domain-containing protein</fullName>
    </recommendedName>
</protein>
<sequence length="255" mass="29161">MVTAHAQKRTSHSLPAPAIISSSIKQLPTSPSLLGLPHELRLQIYGYLTHMPDLLRPGWRYSPSLIYVCRQIYHETIILLYQNTKFSFSNPEQCLAFLAPIGYNLKYIRCLDVGYNEKQLSRLQDLLKQLGSGSHLHTLELFQVQLGGRAHTIRKYVRFTTFHRNPDETDHPLGVLKRIRPLKVDTFAAHDFGQIIQNLIDILPRIEQTSCLQAVLSPWFDENPRYMVGESGWIRNGDEFGGHCFLVHDSVPSSK</sequence>
<evidence type="ECO:0000313" key="2">
    <source>
        <dbReference type="EMBL" id="KAL3422304.1"/>
    </source>
</evidence>
<evidence type="ECO:0000313" key="3">
    <source>
        <dbReference type="Proteomes" id="UP001629113"/>
    </source>
</evidence>
<dbReference type="PANTHER" id="PTHR42085:SF2">
    <property type="entry name" value="F-BOX DOMAIN-CONTAINING PROTEIN"/>
    <property type="match status" value="1"/>
</dbReference>
<name>A0ABR4PG74_9HELO</name>
<comment type="caution">
    <text evidence="2">The sequence shown here is derived from an EMBL/GenBank/DDBJ whole genome shotgun (WGS) entry which is preliminary data.</text>
</comment>
<dbReference type="InterPro" id="IPR038883">
    <property type="entry name" value="AN11006-like"/>
</dbReference>
<dbReference type="EMBL" id="JBFCZG010000005">
    <property type="protein sequence ID" value="KAL3422304.1"/>
    <property type="molecule type" value="Genomic_DNA"/>
</dbReference>
<keyword evidence="3" id="KW-1185">Reference proteome</keyword>
<dbReference type="InterPro" id="IPR056632">
    <property type="entry name" value="DUF7730"/>
</dbReference>
<dbReference type="Proteomes" id="UP001629113">
    <property type="component" value="Unassembled WGS sequence"/>
</dbReference>
<organism evidence="2 3">
    <name type="scientific">Phlyctema vagabunda</name>
    <dbReference type="NCBI Taxonomy" id="108571"/>
    <lineage>
        <taxon>Eukaryota</taxon>
        <taxon>Fungi</taxon>
        <taxon>Dikarya</taxon>
        <taxon>Ascomycota</taxon>
        <taxon>Pezizomycotina</taxon>
        <taxon>Leotiomycetes</taxon>
        <taxon>Helotiales</taxon>
        <taxon>Dermateaceae</taxon>
        <taxon>Phlyctema</taxon>
    </lineage>
</organism>
<dbReference type="PANTHER" id="PTHR42085">
    <property type="entry name" value="F-BOX DOMAIN-CONTAINING PROTEIN"/>
    <property type="match status" value="1"/>
</dbReference>
<accession>A0ABR4PG74</accession>